<protein>
    <submittedName>
        <fullName evidence="1">Uncharacterized protein</fullName>
    </submittedName>
</protein>
<reference evidence="1" key="1">
    <citation type="submission" date="2014-11" db="EMBL/GenBank/DDBJ databases">
        <authorList>
            <person name="Amaro Gonzalez C."/>
        </authorList>
    </citation>
    <scope>NUCLEOTIDE SEQUENCE</scope>
</reference>
<dbReference type="EMBL" id="GBXM01081280">
    <property type="protein sequence ID" value="JAH27297.1"/>
    <property type="molecule type" value="Transcribed_RNA"/>
</dbReference>
<proteinExistence type="predicted"/>
<sequence length="54" mass="6315">MTLTVPVCMQGGEENIIYATSEQRHYAFRCCTCIIRKEYILFLVSDFFLMTLTN</sequence>
<evidence type="ECO:0000313" key="1">
    <source>
        <dbReference type="EMBL" id="JAH27297.1"/>
    </source>
</evidence>
<accession>A0A0E9RET8</accession>
<organism evidence="1">
    <name type="scientific">Anguilla anguilla</name>
    <name type="common">European freshwater eel</name>
    <name type="synonym">Muraena anguilla</name>
    <dbReference type="NCBI Taxonomy" id="7936"/>
    <lineage>
        <taxon>Eukaryota</taxon>
        <taxon>Metazoa</taxon>
        <taxon>Chordata</taxon>
        <taxon>Craniata</taxon>
        <taxon>Vertebrata</taxon>
        <taxon>Euteleostomi</taxon>
        <taxon>Actinopterygii</taxon>
        <taxon>Neopterygii</taxon>
        <taxon>Teleostei</taxon>
        <taxon>Anguilliformes</taxon>
        <taxon>Anguillidae</taxon>
        <taxon>Anguilla</taxon>
    </lineage>
</organism>
<name>A0A0E9RET8_ANGAN</name>
<dbReference type="AlphaFoldDB" id="A0A0E9RET8"/>
<reference evidence="1" key="2">
    <citation type="journal article" date="2015" name="Fish Shellfish Immunol.">
        <title>Early steps in the European eel (Anguilla anguilla)-Vibrio vulnificus interaction in the gills: Role of the RtxA13 toxin.</title>
        <authorList>
            <person name="Callol A."/>
            <person name="Pajuelo D."/>
            <person name="Ebbesson L."/>
            <person name="Teles M."/>
            <person name="MacKenzie S."/>
            <person name="Amaro C."/>
        </authorList>
    </citation>
    <scope>NUCLEOTIDE SEQUENCE</scope>
</reference>